<keyword evidence="2" id="KW-1185">Reference proteome</keyword>
<dbReference type="EMBL" id="CM056743">
    <property type="protein sequence ID" value="KAJ8672998.1"/>
    <property type="molecule type" value="Genomic_DNA"/>
</dbReference>
<evidence type="ECO:0000313" key="2">
    <source>
        <dbReference type="Proteomes" id="UP001239111"/>
    </source>
</evidence>
<organism evidence="1 2">
    <name type="scientific">Eretmocerus hayati</name>
    <dbReference type="NCBI Taxonomy" id="131215"/>
    <lineage>
        <taxon>Eukaryota</taxon>
        <taxon>Metazoa</taxon>
        <taxon>Ecdysozoa</taxon>
        <taxon>Arthropoda</taxon>
        <taxon>Hexapoda</taxon>
        <taxon>Insecta</taxon>
        <taxon>Pterygota</taxon>
        <taxon>Neoptera</taxon>
        <taxon>Endopterygota</taxon>
        <taxon>Hymenoptera</taxon>
        <taxon>Apocrita</taxon>
        <taxon>Proctotrupomorpha</taxon>
        <taxon>Chalcidoidea</taxon>
        <taxon>Aphelinidae</taxon>
        <taxon>Aphelininae</taxon>
        <taxon>Eretmocerus</taxon>
    </lineage>
</organism>
<sequence length="302" mass="34990">MDLVKFVPVEEEFKRNPELKEEDLQHLKDWCSKQSHFPSNLPDPILILFLHANYYRLEPTKVTLENFFTCRTHLTEFFSNRDPIGSKEIRNQMATILLTPLKGKTSEGYDVVYTRLIDFNPERFNYNDGMRLFNMIADLWLIEGGTMKGHVFICDITGVTMAHALRLSPMGIKKYIYYFQEATPLRIKSLHFMNTTSVMDFILGLIKPFLKKELMDVLYLHPTLDSLSEHVPLEILPNEAGGKAGPMADLYSEVLRNVEDHREFFLEEEKTLRVDESKRTGKPKTASDIFGIEGSFKKLDID</sequence>
<evidence type="ECO:0000313" key="1">
    <source>
        <dbReference type="EMBL" id="KAJ8672998.1"/>
    </source>
</evidence>
<gene>
    <name evidence="1" type="ORF">QAD02_004259</name>
</gene>
<comment type="caution">
    <text evidence="1">The sequence shown here is derived from an EMBL/GenBank/DDBJ whole genome shotgun (WGS) entry which is preliminary data.</text>
</comment>
<dbReference type="Proteomes" id="UP001239111">
    <property type="component" value="Chromosome 3"/>
</dbReference>
<proteinExistence type="predicted"/>
<accession>A0ACC2NP78</accession>
<name>A0ACC2NP78_9HYME</name>
<reference evidence="1" key="1">
    <citation type="submission" date="2023-04" db="EMBL/GenBank/DDBJ databases">
        <title>A chromosome-level genome assembly of the parasitoid wasp Eretmocerus hayati.</title>
        <authorList>
            <person name="Zhong Y."/>
            <person name="Liu S."/>
            <person name="Liu Y."/>
        </authorList>
    </citation>
    <scope>NUCLEOTIDE SEQUENCE</scope>
    <source>
        <strain evidence="1">ZJU_SS_LIU_2023</strain>
    </source>
</reference>
<protein>
    <submittedName>
        <fullName evidence="1">Uncharacterized protein</fullName>
    </submittedName>
</protein>